<organism evidence="2 3">
    <name type="scientific">Geopseudomonas aromaticivorans</name>
    <dbReference type="NCBI Taxonomy" id="2849492"/>
    <lineage>
        <taxon>Bacteria</taxon>
        <taxon>Pseudomonadati</taxon>
        <taxon>Pseudomonadota</taxon>
        <taxon>Gammaproteobacteria</taxon>
        <taxon>Pseudomonadales</taxon>
        <taxon>Pseudomonadaceae</taxon>
        <taxon>Geopseudomonas</taxon>
    </lineage>
</organism>
<dbReference type="EMBL" id="JAHRGL010000015">
    <property type="protein sequence ID" value="MBV2132391.1"/>
    <property type="molecule type" value="Genomic_DNA"/>
</dbReference>
<evidence type="ECO:0000313" key="3">
    <source>
        <dbReference type="Proteomes" id="UP000813068"/>
    </source>
</evidence>
<accession>A0ABS6MUA8</accession>
<reference evidence="2 3" key="1">
    <citation type="submission" date="2021-06" db="EMBL/GenBank/DDBJ databases">
        <title>Differences between aerobic and microaerobic xylene degrading microbial communities.</title>
        <authorList>
            <person name="Banerjee S."/>
            <person name="Tancsics A."/>
        </authorList>
    </citation>
    <scope>NUCLEOTIDE SEQUENCE [LARGE SCALE GENOMIC DNA]</scope>
    <source>
        <strain evidence="2 3">MAP12</strain>
    </source>
</reference>
<feature type="domain" description="AAA+ ATPase" evidence="1">
    <location>
        <begin position="32"/>
        <end position="176"/>
    </location>
</feature>
<dbReference type="InterPro" id="IPR003593">
    <property type="entry name" value="AAA+_ATPase"/>
</dbReference>
<evidence type="ECO:0000313" key="2">
    <source>
        <dbReference type="EMBL" id="MBV2132391.1"/>
    </source>
</evidence>
<sequence>MSRIADQLVFHARFNSTRGHLESVLARAQEGDPQILPVVGPTRVGKTTLLELFLREQAAKCSEGREVIRVVSPKHLTGRALPDACLVGIGMSPAVFNNHVAATNALIQALRRLETRMIIFDETQHMLERGSSTTVRAAADFLKHLYDQAGVSLVLAGLPTLTGLFSANEQLADRARRPVEYTPYYWDGPDYRDFRAALAGALEYLTETGWQTFPFNDAEFAARMYVATAGRYGLINKLFMEVQAVHGGRKTAHYQEFAAAYAQVVMNRWLDFNPLDPARPIETEHMALVYTQVMREAGVVKPC</sequence>
<dbReference type="Proteomes" id="UP000813068">
    <property type="component" value="Unassembled WGS sequence"/>
</dbReference>
<dbReference type="RefSeq" id="WP_217680496.1">
    <property type="nucleotide sequence ID" value="NZ_JAHRGL010000015.1"/>
</dbReference>
<dbReference type="Pfam" id="PF05621">
    <property type="entry name" value="TniB"/>
    <property type="match status" value="1"/>
</dbReference>
<gene>
    <name evidence="2" type="ORF">KRX52_06190</name>
</gene>
<dbReference type="InterPro" id="IPR008868">
    <property type="entry name" value="TniB"/>
</dbReference>
<proteinExistence type="predicted"/>
<protein>
    <submittedName>
        <fullName evidence="2">TniB family NTP-binding protein</fullName>
    </submittedName>
</protein>
<keyword evidence="3" id="KW-1185">Reference proteome</keyword>
<comment type="caution">
    <text evidence="2">The sequence shown here is derived from an EMBL/GenBank/DDBJ whole genome shotgun (WGS) entry which is preliminary data.</text>
</comment>
<evidence type="ECO:0000259" key="1">
    <source>
        <dbReference type="SMART" id="SM00382"/>
    </source>
</evidence>
<name>A0ABS6MUA8_9GAMM</name>
<dbReference type="SMART" id="SM00382">
    <property type="entry name" value="AAA"/>
    <property type="match status" value="1"/>
</dbReference>